<comment type="similarity">
    <text evidence="10">Belongs to the SecA family.</text>
</comment>
<dbReference type="PROSITE" id="PS51194">
    <property type="entry name" value="HELICASE_CTER"/>
    <property type="match status" value="1"/>
</dbReference>
<dbReference type="GO" id="GO:0005524">
    <property type="term" value="F:ATP binding"/>
    <property type="evidence" value="ECO:0007669"/>
    <property type="project" value="UniProtKB-UniRule"/>
</dbReference>
<dbReference type="PROSITE" id="PS01312">
    <property type="entry name" value="SECA"/>
    <property type="match status" value="1"/>
</dbReference>
<dbReference type="InterPro" id="IPR027417">
    <property type="entry name" value="P-loop_NTPase"/>
</dbReference>
<dbReference type="EC" id="7.4.2.8" evidence="10"/>
<dbReference type="SUPFAM" id="SSF52540">
    <property type="entry name" value="P-loop containing nucleoside triphosphate hydrolases"/>
    <property type="match status" value="2"/>
</dbReference>
<dbReference type="InterPro" id="IPR014018">
    <property type="entry name" value="SecA_motor_DEAD"/>
</dbReference>
<dbReference type="Pfam" id="PF21090">
    <property type="entry name" value="P-loop_SecA"/>
    <property type="match status" value="1"/>
</dbReference>
<dbReference type="Gene3D" id="3.40.50.300">
    <property type="entry name" value="P-loop containing nucleotide triphosphate hydrolases"/>
    <property type="match status" value="2"/>
</dbReference>
<dbReference type="CDD" id="cd17928">
    <property type="entry name" value="DEXDc_SecA"/>
    <property type="match status" value="1"/>
</dbReference>
<dbReference type="InterPro" id="IPR020937">
    <property type="entry name" value="SecA_CS"/>
</dbReference>
<dbReference type="PANTHER" id="PTHR30612:SF0">
    <property type="entry name" value="CHLOROPLAST PROTEIN-TRANSPORTING ATPASE"/>
    <property type="match status" value="1"/>
</dbReference>
<dbReference type="InterPro" id="IPR014001">
    <property type="entry name" value="Helicase_ATP-bd"/>
</dbReference>
<evidence type="ECO:0000256" key="7">
    <source>
        <dbReference type="ARBA" id="ARBA00022967"/>
    </source>
</evidence>
<dbReference type="PRINTS" id="PR00906">
    <property type="entry name" value="SECA"/>
</dbReference>
<evidence type="ECO:0000313" key="15">
    <source>
        <dbReference type="EMBL" id="TWU34390.1"/>
    </source>
</evidence>
<dbReference type="SMART" id="SM00957">
    <property type="entry name" value="SecA_DEAD"/>
    <property type="match status" value="1"/>
</dbReference>
<evidence type="ECO:0000256" key="4">
    <source>
        <dbReference type="ARBA" id="ARBA00022741"/>
    </source>
</evidence>
<dbReference type="InterPro" id="IPR044722">
    <property type="entry name" value="SecA_SF2_C"/>
</dbReference>
<dbReference type="AlphaFoldDB" id="A0A5C6DCA0"/>
<dbReference type="InterPro" id="IPR001650">
    <property type="entry name" value="Helicase_C-like"/>
</dbReference>
<proteinExistence type="inferred from homology"/>
<keyword evidence="4 10" id="KW-0547">Nucleotide-binding</keyword>
<comment type="caution">
    <text evidence="15">The sequence shown here is derived from an EMBL/GenBank/DDBJ whole genome shotgun (WGS) entry which is preliminary data.</text>
</comment>
<dbReference type="GO" id="GO:0005886">
    <property type="term" value="C:plasma membrane"/>
    <property type="evidence" value="ECO:0007669"/>
    <property type="project" value="UniProtKB-SubCell"/>
</dbReference>
<keyword evidence="1 10" id="KW-0813">Transport</keyword>
<feature type="compositionally biased region" description="Basic and acidic residues" evidence="11">
    <location>
        <begin position="1"/>
        <end position="17"/>
    </location>
</feature>
<evidence type="ECO:0000256" key="3">
    <source>
        <dbReference type="ARBA" id="ARBA00022490"/>
    </source>
</evidence>
<dbReference type="InterPro" id="IPR011130">
    <property type="entry name" value="SecA_preprotein_X-link_dom"/>
</dbReference>
<evidence type="ECO:0000259" key="13">
    <source>
        <dbReference type="PROSITE" id="PS51194"/>
    </source>
</evidence>
<dbReference type="FunFam" id="3.40.50.300:FF:000429">
    <property type="entry name" value="Preprotein translocase subunit SecA"/>
    <property type="match status" value="1"/>
</dbReference>
<name>A0A5C6DCA0_9BACT</name>
<keyword evidence="7 10" id="KW-1278">Translocase</keyword>
<dbReference type="SUPFAM" id="SSF81767">
    <property type="entry name" value="Pre-protein crosslinking domain of SecA"/>
    <property type="match status" value="1"/>
</dbReference>
<dbReference type="Gene3D" id="3.90.1440.10">
    <property type="entry name" value="SecA, preprotein cross-linking domain"/>
    <property type="match status" value="1"/>
</dbReference>
<comment type="subcellular location">
    <subcellularLocation>
        <location evidence="10">Cell membrane</location>
        <topology evidence="10">Peripheral membrane protein</topology>
        <orientation evidence="10">Cytoplasmic side</orientation>
    </subcellularLocation>
    <subcellularLocation>
        <location evidence="10">Cytoplasm</location>
    </subcellularLocation>
    <text evidence="10">Distribution is 50-50.</text>
</comment>
<evidence type="ECO:0000256" key="5">
    <source>
        <dbReference type="ARBA" id="ARBA00022840"/>
    </source>
</evidence>
<keyword evidence="8 10" id="KW-0811">Translocation</keyword>
<sequence length="753" mass="84267">MREKTDELMTEKKREENAMATGETEPKIEPFLGMPPVGDELNEAGNGLGNQGGLQVQGGLESLPESSPPTKPVVQGELVDSGDFNPIIPPPSPSSPATSDRHIGGNHKALSPFSRQGISPRMMRWRRKLNQINELEATLKTEDDLSLRKRSLALRYRAMAGEKLSALLPEGYALVREAGRRALSMRHYDVQMIGGIALFEGCIAEMQTGEGKTLTATLPMYLHSLVGKGAHLATVNDYLAKRDAEWMKPLYEMLGVSVGIIQTPDEQKDRRVAYGCAVTYGTAKEFGFDFLRDRLLLRAQNRLQTEMLGDGGGGFSGGGDEVVMRGMHFCLVDEADSILIDEARTPLIIGSIEDTVRDQIVETYRWASIHAAEFELDEHFEIDDDTKQYELTSRGRQKVRALPKNDLVRTMGLVDLYEYIERSVKVYREFLLDRQYVVRPNEKGIDEIVIVDEFTGRLAEGRKWRDGIHQAIEAKEEIEISVPTGQAARITVQDLFLRFPNLAGMTGTAATSARELRRIYRTPVIRVPTNRPPKRKRLPDRVFGTMLAKYEAVAKEVQQINTEGRPVLIGTRSIDKSVILSRMLTELEIEHQVLNANNVAKEAEIVSAAGGNGKVTVATNMAGRGTDIKLADDVEQLGGMHVICTELHDAARIDRQLIGRCGRQGDRGSYRQYLSLDDDILKSGLGPDKAERLKNKGEVLQGSADKQANLFRKAQRKVERKHFRDRMVLMHHEKERKKMQREIGQDPYLDTPD</sequence>
<dbReference type="CDD" id="cd18803">
    <property type="entry name" value="SF2_C_secA"/>
    <property type="match status" value="1"/>
</dbReference>
<dbReference type="GO" id="GO:0043952">
    <property type="term" value="P:protein transport by the Sec complex"/>
    <property type="evidence" value="ECO:0007669"/>
    <property type="project" value="TreeGrafter"/>
</dbReference>
<keyword evidence="9 10" id="KW-0472">Membrane</keyword>
<dbReference type="Pfam" id="PF07517">
    <property type="entry name" value="SecA_DEAD"/>
    <property type="match status" value="1"/>
</dbReference>
<evidence type="ECO:0000256" key="8">
    <source>
        <dbReference type="ARBA" id="ARBA00023010"/>
    </source>
</evidence>
<evidence type="ECO:0000256" key="6">
    <source>
        <dbReference type="ARBA" id="ARBA00022927"/>
    </source>
</evidence>
<comment type="subunit">
    <text evidence="10">Monomer and homodimer. Part of the essential Sec protein translocation apparatus which comprises SecA, SecYEG and auxiliary proteins SecDF. Other proteins may also be involved.</text>
</comment>
<dbReference type="GO" id="GO:0031522">
    <property type="term" value="C:cell envelope Sec protein transport complex"/>
    <property type="evidence" value="ECO:0007669"/>
    <property type="project" value="TreeGrafter"/>
</dbReference>
<dbReference type="InterPro" id="IPR011115">
    <property type="entry name" value="SecA_DEAD"/>
</dbReference>
<keyword evidence="3 10" id="KW-0963">Cytoplasm</keyword>
<dbReference type="GO" id="GO:0017038">
    <property type="term" value="P:protein import"/>
    <property type="evidence" value="ECO:0007669"/>
    <property type="project" value="InterPro"/>
</dbReference>
<feature type="region of interest" description="Disordered" evidence="11">
    <location>
        <begin position="1"/>
        <end position="114"/>
    </location>
</feature>
<feature type="compositionally biased region" description="Gly residues" evidence="11">
    <location>
        <begin position="46"/>
        <end position="56"/>
    </location>
</feature>
<evidence type="ECO:0000256" key="10">
    <source>
        <dbReference type="HAMAP-Rule" id="MF_01382"/>
    </source>
</evidence>
<dbReference type="GO" id="GO:0008564">
    <property type="term" value="F:protein-exporting ATPase activity"/>
    <property type="evidence" value="ECO:0007669"/>
    <property type="project" value="UniProtKB-EC"/>
</dbReference>
<keyword evidence="16" id="KW-1185">Reference proteome</keyword>
<feature type="binding site" evidence="10">
    <location>
        <position position="627"/>
    </location>
    <ligand>
        <name>ATP</name>
        <dbReference type="ChEBI" id="CHEBI:30616"/>
    </ligand>
</feature>
<keyword evidence="2 10" id="KW-1003">Cell membrane</keyword>
<dbReference type="EMBL" id="SJPV01000008">
    <property type="protein sequence ID" value="TWU34390.1"/>
    <property type="molecule type" value="Genomic_DNA"/>
</dbReference>
<feature type="domain" description="SecA family profile" evidence="14">
    <location>
        <begin position="107"/>
        <end position="706"/>
    </location>
</feature>
<dbReference type="GO" id="GO:0005829">
    <property type="term" value="C:cytosol"/>
    <property type="evidence" value="ECO:0007669"/>
    <property type="project" value="TreeGrafter"/>
</dbReference>
<dbReference type="PROSITE" id="PS51196">
    <property type="entry name" value="SECA_MOTOR_DEAD"/>
    <property type="match status" value="1"/>
</dbReference>
<dbReference type="GO" id="GO:0006605">
    <property type="term" value="P:protein targeting"/>
    <property type="evidence" value="ECO:0007669"/>
    <property type="project" value="UniProtKB-UniRule"/>
</dbReference>
<accession>A0A5C6DCA0</accession>
<comment type="function">
    <text evidence="10">Part of the Sec protein translocase complex. Interacts with the SecYEG preprotein conducting channel. Has a central role in coupling the hydrolysis of ATP to the transfer of proteins into and across the cell membrane, serving as an ATP-driven molecular motor driving the stepwise translocation of polypeptide chains across the membrane.</text>
</comment>
<keyword evidence="5 10" id="KW-0067">ATP-binding</keyword>
<dbReference type="PANTHER" id="PTHR30612">
    <property type="entry name" value="SECA INNER MEMBRANE COMPONENT OF SEC PROTEIN SECRETION SYSTEM"/>
    <property type="match status" value="1"/>
</dbReference>
<evidence type="ECO:0000259" key="12">
    <source>
        <dbReference type="PROSITE" id="PS51192"/>
    </source>
</evidence>
<feature type="binding site" evidence="10">
    <location>
        <begin position="209"/>
        <end position="213"/>
    </location>
    <ligand>
        <name>ATP</name>
        <dbReference type="ChEBI" id="CHEBI:30616"/>
    </ligand>
</feature>
<evidence type="ECO:0000256" key="11">
    <source>
        <dbReference type="SAM" id="MobiDB-lite"/>
    </source>
</evidence>
<dbReference type="InterPro" id="IPR000185">
    <property type="entry name" value="SecA"/>
</dbReference>
<organism evidence="15 16">
    <name type="scientific">Novipirellula artificiosorum</name>
    <dbReference type="NCBI Taxonomy" id="2528016"/>
    <lineage>
        <taxon>Bacteria</taxon>
        <taxon>Pseudomonadati</taxon>
        <taxon>Planctomycetota</taxon>
        <taxon>Planctomycetia</taxon>
        <taxon>Pirellulales</taxon>
        <taxon>Pirellulaceae</taxon>
        <taxon>Novipirellula</taxon>
    </lineage>
</organism>
<feature type="binding site" evidence="10">
    <location>
        <position position="191"/>
    </location>
    <ligand>
        <name>ATP</name>
        <dbReference type="ChEBI" id="CHEBI:30616"/>
    </ligand>
</feature>
<dbReference type="InterPro" id="IPR036670">
    <property type="entry name" value="SecA_X-link_sf"/>
</dbReference>
<gene>
    <name evidence="10" type="primary">secA</name>
    <name evidence="15" type="ORF">Poly41_45380</name>
</gene>
<protein>
    <recommendedName>
        <fullName evidence="10">Protein translocase subunit SecA</fullName>
        <ecNumber evidence="10">7.4.2.8</ecNumber>
    </recommendedName>
</protein>
<evidence type="ECO:0000256" key="9">
    <source>
        <dbReference type="ARBA" id="ARBA00023136"/>
    </source>
</evidence>
<evidence type="ECO:0000313" key="16">
    <source>
        <dbReference type="Proteomes" id="UP000319143"/>
    </source>
</evidence>
<dbReference type="Pfam" id="PF01043">
    <property type="entry name" value="SecA_PP_bind"/>
    <property type="match status" value="1"/>
</dbReference>
<dbReference type="HAMAP" id="MF_01382">
    <property type="entry name" value="SecA"/>
    <property type="match status" value="1"/>
</dbReference>
<dbReference type="Proteomes" id="UP000319143">
    <property type="component" value="Unassembled WGS sequence"/>
</dbReference>
<reference evidence="15 16" key="1">
    <citation type="submission" date="2019-02" db="EMBL/GenBank/DDBJ databases">
        <title>Deep-cultivation of Planctomycetes and their phenomic and genomic characterization uncovers novel biology.</title>
        <authorList>
            <person name="Wiegand S."/>
            <person name="Jogler M."/>
            <person name="Boedeker C."/>
            <person name="Pinto D."/>
            <person name="Vollmers J."/>
            <person name="Rivas-Marin E."/>
            <person name="Kohn T."/>
            <person name="Peeters S.H."/>
            <person name="Heuer A."/>
            <person name="Rast P."/>
            <person name="Oberbeckmann S."/>
            <person name="Bunk B."/>
            <person name="Jeske O."/>
            <person name="Meyerdierks A."/>
            <person name="Storesund J.E."/>
            <person name="Kallscheuer N."/>
            <person name="Luecker S."/>
            <person name="Lage O.M."/>
            <person name="Pohl T."/>
            <person name="Merkel B.J."/>
            <person name="Hornburger P."/>
            <person name="Mueller R.-W."/>
            <person name="Bruemmer F."/>
            <person name="Labrenz M."/>
            <person name="Spormann A.M."/>
            <person name="Op Den Camp H."/>
            <person name="Overmann J."/>
            <person name="Amann R."/>
            <person name="Jetten M.S.M."/>
            <person name="Mascher T."/>
            <person name="Medema M.H."/>
            <person name="Devos D.P."/>
            <person name="Kaster A.-K."/>
            <person name="Ovreas L."/>
            <person name="Rohde M."/>
            <person name="Galperin M.Y."/>
            <person name="Jogler C."/>
        </authorList>
    </citation>
    <scope>NUCLEOTIDE SEQUENCE [LARGE SCALE GENOMIC DNA]</scope>
    <source>
        <strain evidence="15 16">Poly41</strain>
    </source>
</reference>
<feature type="domain" description="Helicase ATP-binding" evidence="12">
    <location>
        <begin position="193"/>
        <end position="351"/>
    </location>
</feature>
<evidence type="ECO:0000256" key="2">
    <source>
        <dbReference type="ARBA" id="ARBA00022475"/>
    </source>
</evidence>
<evidence type="ECO:0000256" key="1">
    <source>
        <dbReference type="ARBA" id="ARBA00022448"/>
    </source>
</evidence>
<comment type="catalytic activity">
    <reaction evidence="10">
        <text>ATP + H2O + cellular proteinSide 1 = ADP + phosphate + cellular proteinSide 2.</text>
        <dbReference type="EC" id="7.4.2.8"/>
    </reaction>
</comment>
<dbReference type="GO" id="GO:0065002">
    <property type="term" value="P:intracellular protein transmembrane transport"/>
    <property type="evidence" value="ECO:0007669"/>
    <property type="project" value="UniProtKB-UniRule"/>
</dbReference>
<evidence type="ECO:0000259" key="14">
    <source>
        <dbReference type="PROSITE" id="PS51196"/>
    </source>
</evidence>
<dbReference type="SMART" id="SM00958">
    <property type="entry name" value="SecA_PP_bind"/>
    <property type="match status" value="1"/>
</dbReference>
<dbReference type="PROSITE" id="PS51192">
    <property type="entry name" value="HELICASE_ATP_BIND_1"/>
    <property type="match status" value="1"/>
</dbReference>
<keyword evidence="6 10" id="KW-0653">Protein transport</keyword>
<feature type="domain" description="Helicase C-terminal" evidence="13">
    <location>
        <begin position="545"/>
        <end position="719"/>
    </location>
</feature>